<proteinExistence type="predicted"/>
<gene>
    <name evidence="2" type="ORF">KU75_02935</name>
</gene>
<evidence type="ECO:0000313" key="2">
    <source>
        <dbReference type="EMBL" id="KGA42824.1"/>
    </source>
</evidence>
<organism evidence="2 3">
    <name type="scientific">Pectobacterium odoriferum</name>
    <dbReference type="NCBI Taxonomy" id="78398"/>
    <lineage>
        <taxon>Bacteria</taxon>
        <taxon>Pseudomonadati</taxon>
        <taxon>Pseudomonadota</taxon>
        <taxon>Gammaproteobacteria</taxon>
        <taxon>Enterobacterales</taxon>
        <taxon>Pectobacteriaceae</taxon>
        <taxon>Pectobacterium</taxon>
    </lineage>
</organism>
<feature type="transmembrane region" description="Helical" evidence="1">
    <location>
        <begin position="157"/>
        <end position="174"/>
    </location>
</feature>
<protein>
    <submittedName>
        <fullName evidence="2">Uncharacterized protein</fullName>
    </submittedName>
</protein>
<dbReference type="EMBL" id="JQOF01000002">
    <property type="protein sequence ID" value="KGA42824.1"/>
    <property type="molecule type" value="Genomic_DNA"/>
</dbReference>
<keyword evidence="3" id="KW-1185">Reference proteome</keyword>
<feature type="transmembrane region" description="Helical" evidence="1">
    <location>
        <begin position="35"/>
        <end position="62"/>
    </location>
</feature>
<dbReference type="RefSeq" id="WP_044203257.1">
    <property type="nucleotide sequence ID" value="NZ_JBEHES010000070.1"/>
</dbReference>
<evidence type="ECO:0000313" key="3">
    <source>
        <dbReference type="Proteomes" id="UP000029447"/>
    </source>
</evidence>
<keyword evidence="1" id="KW-1133">Transmembrane helix</keyword>
<accession>A0ABR4VU51</accession>
<name>A0ABR4VU51_9GAMM</name>
<sequence>MKILTARIAYIKALDFLVCFMKLKRPSGRRNLHNGIKIFISLSISHLITFPALSFLLLLNYMRDKNSFDFDMIGELYSANSIFVMTEISTLIFISMSFFGVLFIIKLPKKIKREQKIGFESTFIISVVNLFMLFLFITSSFNALKNMGYEQIKQSLQVVAMMIGIVIYLTSLLRTTLKTKLIYQLAVVMTVGLFCIFPNQFLSRLYGKGLAEFNVGGEIPALVMHEKNYYSEELFIVLQTPNMLHYKKTFKNNQPSSPKETYGIIPLSRIYKIEYINK</sequence>
<feature type="transmembrane region" description="Helical" evidence="1">
    <location>
        <begin position="117"/>
        <end position="137"/>
    </location>
</feature>
<evidence type="ECO:0000256" key="1">
    <source>
        <dbReference type="SAM" id="Phobius"/>
    </source>
</evidence>
<feature type="transmembrane region" description="Helical" evidence="1">
    <location>
        <begin position="181"/>
        <end position="202"/>
    </location>
</feature>
<keyword evidence="1" id="KW-0472">Membrane</keyword>
<comment type="caution">
    <text evidence="2">The sequence shown here is derived from an EMBL/GenBank/DDBJ whole genome shotgun (WGS) entry which is preliminary data.</text>
</comment>
<reference evidence="2 3" key="1">
    <citation type="submission" date="2014-08" db="EMBL/GenBank/DDBJ databases">
        <title>Genome sequences of NCPPB Pectobacterium isolates.</title>
        <authorList>
            <person name="Glover R.H."/>
            <person name="Sapp M."/>
            <person name="Elphinstone J."/>
        </authorList>
    </citation>
    <scope>NUCLEOTIDE SEQUENCE [LARGE SCALE GENOMIC DNA]</scope>
    <source>
        <strain evidence="2 3">NCPPB3841</strain>
    </source>
</reference>
<feature type="transmembrane region" description="Helical" evidence="1">
    <location>
        <begin position="82"/>
        <end position="105"/>
    </location>
</feature>
<keyword evidence="1" id="KW-0812">Transmembrane</keyword>
<dbReference type="Proteomes" id="UP000029447">
    <property type="component" value="Unassembled WGS sequence"/>
</dbReference>